<dbReference type="InterPro" id="IPR011330">
    <property type="entry name" value="Glyco_hydro/deAcase_b/a-brl"/>
</dbReference>
<reference evidence="6 7" key="1">
    <citation type="submission" date="2021-01" db="EMBL/GenBank/DDBJ databases">
        <title>Actinoplanes sp. nov. LDG1-01 isolated from lichen.</title>
        <authorList>
            <person name="Saeng-In P."/>
            <person name="Phongsopitanun W."/>
            <person name="Kanchanasin P."/>
            <person name="Yuki M."/>
            <person name="Kudo T."/>
            <person name="Ohkuma M."/>
            <person name="Tanasupawat S."/>
        </authorList>
    </citation>
    <scope>NUCLEOTIDE SEQUENCE [LARGE SCALE GENOMIC DNA]</scope>
    <source>
        <strain evidence="6 7">LDG1-01</strain>
    </source>
</reference>
<evidence type="ECO:0000256" key="3">
    <source>
        <dbReference type="ARBA" id="ARBA00022679"/>
    </source>
</evidence>
<proteinExistence type="inferred from homology"/>
<comment type="caution">
    <text evidence="6">The sequence shown here is derived from an EMBL/GenBank/DDBJ whole genome shotgun (WGS) entry which is preliminary data.</text>
</comment>
<dbReference type="NCBIfam" id="TIGR00350">
    <property type="entry name" value="lytR_cpsA_psr"/>
    <property type="match status" value="1"/>
</dbReference>
<keyword evidence="4" id="KW-1133">Transmembrane helix</keyword>
<dbReference type="PROSITE" id="PS51677">
    <property type="entry name" value="NODB"/>
    <property type="match status" value="1"/>
</dbReference>
<dbReference type="Gene3D" id="3.40.630.190">
    <property type="entry name" value="LCP protein"/>
    <property type="match status" value="1"/>
</dbReference>
<protein>
    <submittedName>
        <fullName evidence="6">Glycosyltransferase</fullName>
    </submittedName>
</protein>
<name>A0ABS1VE87_9ACTN</name>
<keyword evidence="2" id="KW-0328">Glycosyltransferase</keyword>
<accession>A0ABS1VE87</accession>
<dbReference type="PANTHER" id="PTHR43630">
    <property type="entry name" value="POLY-BETA-1,6-N-ACETYL-D-GLUCOSAMINE SYNTHASE"/>
    <property type="match status" value="1"/>
</dbReference>
<evidence type="ECO:0000256" key="2">
    <source>
        <dbReference type="ARBA" id="ARBA00022676"/>
    </source>
</evidence>
<comment type="similarity">
    <text evidence="1">Belongs to the glycosyltransferase 2 family.</text>
</comment>
<organism evidence="6 7">
    <name type="scientific">Paractinoplanes lichenicola</name>
    <dbReference type="NCBI Taxonomy" id="2802976"/>
    <lineage>
        <taxon>Bacteria</taxon>
        <taxon>Bacillati</taxon>
        <taxon>Actinomycetota</taxon>
        <taxon>Actinomycetes</taxon>
        <taxon>Micromonosporales</taxon>
        <taxon>Micromonosporaceae</taxon>
        <taxon>Paractinoplanes</taxon>
    </lineage>
</organism>
<feature type="domain" description="NodB homology" evidence="5">
    <location>
        <begin position="76"/>
        <end position="263"/>
    </location>
</feature>
<dbReference type="SUPFAM" id="SSF88713">
    <property type="entry name" value="Glycoside hydrolase/deacetylase"/>
    <property type="match status" value="1"/>
</dbReference>
<dbReference type="Proteomes" id="UP000598996">
    <property type="component" value="Unassembled WGS sequence"/>
</dbReference>
<feature type="transmembrane region" description="Helical" evidence="4">
    <location>
        <begin position="12"/>
        <end position="30"/>
    </location>
</feature>
<evidence type="ECO:0000256" key="1">
    <source>
        <dbReference type="ARBA" id="ARBA00006739"/>
    </source>
</evidence>
<dbReference type="EMBL" id="JAENHO010000001">
    <property type="protein sequence ID" value="MBL7252935.1"/>
    <property type="molecule type" value="Genomic_DNA"/>
</dbReference>
<evidence type="ECO:0000313" key="7">
    <source>
        <dbReference type="Proteomes" id="UP000598996"/>
    </source>
</evidence>
<keyword evidence="3" id="KW-0808">Transferase</keyword>
<feature type="transmembrane region" description="Helical" evidence="4">
    <location>
        <begin position="297"/>
        <end position="320"/>
    </location>
</feature>
<evidence type="ECO:0000313" key="6">
    <source>
        <dbReference type="EMBL" id="MBL7252935.1"/>
    </source>
</evidence>
<dbReference type="InterPro" id="IPR002509">
    <property type="entry name" value="NODB_dom"/>
</dbReference>
<dbReference type="RefSeq" id="WP_202989281.1">
    <property type="nucleotide sequence ID" value="NZ_JAENHO010000001.1"/>
</dbReference>
<sequence length="1052" mass="114833">MPRHRNTGRPRAHWSIFVLALAALVATLFLDDYARETGGGTVPPGETEIVERGSAVDGPIIRVDNNRVVAERLPPRTVALTFDDGPDPVWTPQILDALKRHHAKATFFVVGAHVNQHPELVRRIVAEGHQLGLHSFTHRDLATMSEPRRRVEFALTRNAVAHATGLDVRLFRPPYLASPAKVDKRALDMITDAGNSGYTTVLADRDTTDWRRPTPKTIANLAMPPNTKGAIVLMHDGGGDRSNTVEALDLLLPRLAADGRTTVLVPGATSEATTPAKLQGGAFAFVQRGAGWTRTGLFWLMIFATALAGTRMVIQAFCAWRHARRRRKNPLPPYEVPVSVIVPAFNEAANIVATVRSLLASEHPGLEIIVVDDGSTDGTADLVEEQFPVRVLRRRNGGKASALRAGVAAARHDILVLIDGDTIVEPDTIGMLVRSFADPAVGAVAGNAKVANRRGIIGRWQHLEYVVAFNLDRRVFEMADCMTTVPGALGGFRRAALEAAGGVHSDTLAEDTDLTMAVVRAGWRVVYDDMACAWTEAPGTWKGLWRQRYRWCYGTTQAMWKHRHALVEKGPAGRFGRRGLGYVAAFQILQPLLAPIIDVYLVYSLLFRPPGLEAVFWLGIHVAQVAVAAYAFRLDKEPAGPLWSLPLLQIGYRQLIYLVTIQSAVTALAGSGLRWHVSKRTGRAAALVTTKDAKAARTQRLVRLIRLGIYRDPRWARWTVRVGMVLVLISGGAWAGGMMLTDRYANAVSREDLLGEAAAYHADPGSWSLDKALNILLIGVDWRKGQTGMIRSDTVMVLHVPKAKDRAYLFSLPRDTIVDIPPLADTGFRGGRDRLNSSFAYGAGIEQDRARGGRLLAATVRKLTGLPGLDAAVLVDFYGFSDVVKALGGMNVCVDADVRSIHTHKLFRAGCRKMSGEDAIDYLRQRKKVKGSDYGRQAHQQQFIGSIAAEAKRQNLAANPVKLDSLLRAAGHAMTVTTGPAEPIDLAFALRGINPDRITMLRTPGHGRHDPAGNYLGEVLDPAAQQLFRAVREEKLPQFVAAHPDLVGKALV</sequence>
<dbReference type="InterPro" id="IPR029044">
    <property type="entry name" value="Nucleotide-diphossugar_trans"/>
</dbReference>
<dbReference type="SUPFAM" id="SSF53448">
    <property type="entry name" value="Nucleotide-diphospho-sugar transferases"/>
    <property type="match status" value="1"/>
</dbReference>
<dbReference type="Pfam" id="PF01522">
    <property type="entry name" value="Polysacc_deac_1"/>
    <property type="match status" value="1"/>
</dbReference>
<evidence type="ECO:0000259" key="5">
    <source>
        <dbReference type="PROSITE" id="PS51677"/>
    </source>
</evidence>
<keyword evidence="4" id="KW-0812">Transmembrane</keyword>
<dbReference type="Pfam" id="PF13641">
    <property type="entry name" value="Glyco_tranf_2_3"/>
    <property type="match status" value="1"/>
</dbReference>
<evidence type="ECO:0000256" key="4">
    <source>
        <dbReference type="SAM" id="Phobius"/>
    </source>
</evidence>
<dbReference type="Gene3D" id="3.90.550.10">
    <property type="entry name" value="Spore Coat Polysaccharide Biosynthesis Protein SpsA, Chain A"/>
    <property type="match status" value="1"/>
</dbReference>
<dbReference type="Pfam" id="PF03816">
    <property type="entry name" value="LytR_cpsA_psr"/>
    <property type="match status" value="1"/>
</dbReference>
<gene>
    <name evidence="6" type="ORF">JKJ07_01280</name>
</gene>
<feature type="transmembrane region" description="Helical" evidence="4">
    <location>
        <begin position="718"/>
        <end position="740"/>
    </location>
</feature>
<feature type="transmembrane region" description="Helical" evidence="4">
    <location>
        <begin position="579"/>
        <end position="603"/>
    </location>
</feature>
<dbReference type="Gene3D" id="3.20.20.370">
    <property type="entry name" value="Glycoside hydrolase/deacetylase"/>
    <property type="match status" value="1"/>
</dbReference>
<dbReference type="PANTHER" id="PTHR43630:SF1">
    <property type="entry name" value="POLY-BETA-1,6-N-ACETYL-D-GLUCOSAMINE SYNTHASE"/>
    <property type="match status" value="1"/>
</dbReference>
<feature type="transmembrane region" description="Helical" evidence="4">
    <location>
        <begin position="655"/>
        <end position="673"/>
    </location>
</feature>
<keyword evidence="4" id="KW-0472">Membrane</keyword>
<keyword evidence="7" id="KW-1185">Reference proteome</keyword>
<dbReference type="CDD" id="cd06423">
    <property type="entry name" value="CESA_like"/>
    <property type="match status" value="1"/>
</dbReference>
<dbReference type="InterPro" id="IPR004474">
    <property type="entry name" value="LytR_CpsA_psr"/>
</dbReference>